<gene>
    <name evidence="1" type="ORF">KUTeg_010830</name>
</gene>
<organism evidence="1 2">
    <name type="scientific">Tegillarca granosa</name>
    <name type="common">Malaysian cockle</name>
    <name type="synonym">Anadara granosa</name>
    <dbReference type="NCBI Taxonomy" id="220873"/>
    <lineage>
        <taxon>Eukaryota</taxon>
        <taxon>Metazoa</taxon>
        <taxon>Spiralia</taxon>
        <taxon>Lophotrochozoa</taxon>
        <taxon>Mollusca</taxon>
        <taxon>Bivalvia</taxon>
        <taxon>Autobranchia</taxon>
        <taxon>Pteriomorphia</taxon>
        <taxon>Arcoida</taxon>
        <taxon>Arcoidea</taxon>
        <taxon>Arcidae</taxon>
        <taxon>Tegillarca</taxon>
    </lineage>
</organism>
<protein>
    <recommendedName>
        <fullName evidence="3">Ankyrin repeat protein</fullName>
    </recommendedName>
</protein>
<dbReference type="SMART" id="SM00248">
    <property type="entry name" value="ANK"/>
    <property type="match status" value="5"/>
</dbReference>
<comment type="caution">
    <text evidence="1">The sequence shown here is derived from an EMBL/GenBank/DDBJ whole genome shotgun (WGS) entry which is preliminary data.</text>
</comment>
<dbReference type="InterPro" id="IPR036770">
    <property type="entry name" value="Ankyrin_rpt-contain_sf"/>
</dbReference>
<dbReference type="Proteomes" id="UP001217089">
    <property type="component" value="Unassembled WGS sequence"/>
</dbReference>
<sequence>MNFTVRDLKDLKLNENDLEHDLEDPTRSVQPESHTAAVYSIHIAVILNKQKIIEKVLPSTQDLEKNPKLWRRLITWHNMASPLYLSIVSKNKSIFCYILQNCTHLLHHRGLHHNTVLGTASASNSVDFLQLAFAGCDKKTEMIGHLELPYMYDLGNCLSCAVESRALDSLKLLIAKGASKYLAFNKYLELSEKLIKADDMETFAIFIDDKDAQNMSDVLIQIIEYDRPRLATVLLETIARLESIKRPSPVLKCSNGKQKKSIGFLNEQIPFLIYSMITNAENVARVLIADDKKYLSKYGQYKQYSASDWTVILGKNDLELCIKQRYGNTSPNTNESVQNESPIVAALKLNFRPMICVRKLIDQGFNLNDVTSENETAFSVSVKQQTIGRTPEVRNQLVRFLLKNGADPFKGCMAMESFPCRGNDPFSTVIMKSYLNFRIIPEILYAGADISRSTLVNALVQNFKNPAASKMLVLILKTGCKITQQQKNLLTQLQFKKGLDEELAEQIHLFLNEFPNLFSVCRNSIRSFCGTNLQFFISNSELPHKIKNALLFSDVFEQYTLYP</sequence>
<reference evidence="1 2" key="1">
    <citation type="submission" date="2022-12" db="EMBL/GenBank/DDBJ databases">
        <title>Chromosome-level genome of Tegillarca granosa.</title>
        <authorList>
            <person name="Kim J."/>
        </authorList>
    </citation>
    <scope>NUCLEOTIDE SEQUENCE [LARGE SCALE GENOMIC DNA]</scope>
    <source>
        <strain evidence="1">Teg-2019</strain>
        <tissue evidence="1">Adductor muscle</tissue>
    </source>
</reference>
<evidence type="ECO:0000313" key="1">
    <source>
        <dbReference type="EMBL" id="KAJ8311475.1"/>
    </source>
</evidence>
<dbReference type="SUPFAM" id="SSF48403">
    <property type="entry name" value="Ankyrin repeat"/>
    <property type="match status" value="1"/>
</dbReference>
<dbReference type="InterPro" id="IPR002110">
    <property type="entry name" value="Ankyrin_rpt"/>
</dbReference>
<name>A0ABQ9F7C7_TEGGR</name>
<dbReference type="Gene3D" id="1.25.40.20">
    <property type="entry name" value="Ankyrin repeat-containing domain"/>
    <property type="match status" value="2"/>
</dbReference>
<proteinExistence type="predicted"/>
<evidence type="ECO:0000313" key="2">
    <source>
        <dbReference type="Proteomes" id="UP001217089"/>
    </source>
</evidence>
<dbReference type="EMBL" id="JARBDR010000496">
    <property type="protein sequence ID" value="KAJ8311475.1"/>
    <property type="molecule type" value="Genomic_DNA"/>
</dbReference>
<evidence type="ECO:0008006" key="3">
    <source>
        <dbReference type="Google" id="ProtNLM"/>
    </source>
</evidence>
<keyword evidence="2" id="KW-1185">Reference proteome</keyword>
<accession>A0ABQ9F7C7</accession>